<feature type="non-terminal residue" evidence="1">
    <location>
        <position position="139"/>
    </location>
</feature>
<gene>
    <name evidence="1" type="ORF">V1477_002371</name>
</gene>
<dbReference type="Proteomes" id="UP001607303">
    <property type="component" value="Unassembled WGS sequence"/>
</dbReference>
<comment type="caution">
    <text evidence="1">The sequence shown here is derived from an EMBL/GenBank/DDBJ whole genome shotgun (WGS) entry which is preliminary data.</text>
</comment>
<keyword evidence="2" id="KW-1185">Reference proteome</keyword>
<protein>
    <submittedName>
        <fullName evidence="1">Uncharacterized protein</fullName>
    </submittedName>
</protein>
<dbReference type="AlphaFoldDB" id="A0ABD2CWM4"/>
<evidence type="ECO:0000313" key="1">
    <source>
        <dbReference type="EMBL" id="KAL2749431.1"/>
    </source>
</evidence>
<sequence length="139" mass="16165">YPSNIRLNSMINWTLIISQRSNQTIETKEENFSRCPYENDRNHSIGSCNRIAAANRMRKSSRSFVLAARVLVGSLVLRRTRKMWKEVDRMETNELGDPKATAQNQIPIIVHFCKFRSFCIELTISKFGNLRTVLKIFPE</sequence>
<evidence type="ECO:0000313" key="2">
    <source>
        <dbReference type="Proteomes" id="UP001607303"/>
    </source>
</evidence>
<proteinExistence type="predicted"/>
<reference evidence="1 2" key="1">
    <citation type="journal article" date="2024" name="Ann. Entomol. Soc. Am.">
        <title>Genomic analyses of the southern and eastern yellowjacket wasps (Hymenoptera: Vespidae) reveal evolutionary signatures of social life.</title>
        <authorList>
            <person name="Catto M.A."/>
            <person name="Caine P.B."/>
            <person name="Orr S.E."/>
            <person name="Hunt B.G."/>
            <person name="Goodisman M.A.D."/>
        </authorList>
    </citation>
    <scope>NUCLEOTIDE SEQUENCE [LARGE SCALE GENOMIC DNA]</scope>
    <source>
        <strain evidence="1">232</strain>
        <tissue evidence="1">Head and thorax</tissue>
    </source>
</reference>
<organism evidence="1 2">
    <name type="scientific">Vespula maculifrons</name>
    <name type="common">Eastern yellow jacket</name>
    <name type="synonym">Wasp</name>
    <dbReference type="NCBI Taxonomy" id="7453"/>
    <lineage>
        <taxon>Eukaryota</taxon>
        <taxon>Metazoa</taxon>
        <taxon>Ecdysozoa</taxon>
        <taxon>Arthropoda</taxon>
        <taxon>Hexapoda</taxon>
        <taxon>Insecta</taxon>
        <taxon>Pterygota</taxon>
        <taxon>Neoptera</taxon>
        <taxon>Endopterygota</taxon>
        <taxon>Hymenoptera</taxon>
        <taxon>Apocrita</taxon>
        <taxon>Aculeata</taxon>
        <taxon>Vespoidea</taxon>
        <taxon>Vespidae</taxon>
        <taxon>Vespinae</taxon>
        <taxon>Vespula</taxon>
    </lineage>
</organism>
<name>A0ABD2CWM4_VESMC</name>
<accession>A0ABD2CWM4</accession>
<dbReference type="EMBL" id="JAYRBN010000027">
    <property type="protein sequence ID" value="KAL2749431.1"/>
    <property type="molecule type" value="Genomic_DNA"/>
</dbReference>
<feature type="non-terminal residue" evidence="1">
    <location>
        <position position="1"/>
    </location>
</feature>